<feature type="region of interest" description="Disordered" evidence="1">
    <location>
        <begin position="63"/>
        <end position="198"/>
    </location>
</feature>
<dbReference type="Pfam" id="PF21743">
    <property type="entry name" value="PTM_DIR17_Tudor"/>
    <property type="match status" value="1"/>
</dbReference>
<dbReference type="OrthoDB" id="168165at2759"/>
<protein>
    <submittedName>
        <fullName evidence="3">Endoribonuclease L-PSP</fullName>
    </submittedName>
</protein>
<organism evidence="3 4">
    <name type="scientific">Chlorella sorokiniana</name>
    <name type="common">Freshwater green alga</name>
    <dbReference type="NCBI Taxonomy" id="3076"/>
    <lineage>
        <taxon>Eukaryota</taxon>
        <taxon>Viridiplantae</taxon>
        <taxon>Chlorophyta</taxon>
        <taxon>core chlorophytes</taxon>
        <taxon>Trebouxiophyceae</taxon>
        <taxon>Chlorellales</taxon>
        <taxon>Chlorellaceae</taxon>
        <taxon>Chlorella clade</taxon>
        <taxon>Chlorella</taxon>
    </lineage>
</organism>
<feature type="domain" description="PTM/DIR17-like Tudor" evidence="2">
    <location>
        <begin position="5"/>
        <end position="58"/>
    </location>
</feature>
<dbReference type="EMBL" id="LHPG02000005">
    <property type="protein sequence ID" value="PRW58661.1"/>
    <property type="molecule type" value="Genomic_DNA"/>
</dbReference>
<feature type="compositionally biased region" description="Low complexity" evidence="1">
    <location>
        <begin position="177"/>
        <end position="196"/>
    </location>
</feature>
<proteinExistence type="predicted"/>
<dbReference type="SUPFAM" id="SSF55298">
    <property type="entry name" value="YjgF-like"/>
    <property type="match status" value="1"/>
</dbReference>
<dbReference type="Gene3D" id="3.30.1330.40">
    <property type="entry name" value="RutC-like"/>
    <property type="match status" value="1"/>
</dbReference>
<comment type="caution">
    <text evidence="3">The sequence shown here is derived from an EMBL/GenBank/DDBJ whole genome shotgun (WGS) entry which is preliminary data.</text>
</comment>
<accession>A0A2P6TX80</accession>
<gene>
    <name evidence="3" type="ORF">C2E21_3130</name>
</gene>
<evidence type="ECO:0000313" key="4">
    <source>
        <dbReference type="Proteomes" id="UP000239899"/>
    </source>
</evidence>
<dbReference type="Proteomes" id="UP000239899">
    <property type="component" value="Unassembled WGS sequence"/>
</dbReference>
<dbReference type="InterPro" id="IPR006175">
    <property type="entry name" value="YjgF/YER057c/UK114"/>
</dbReference>
<dbReference type="AlphaFoldDB" id="A0A2P6TX80"/>
<reference evidence="3 4" key="1">
    <citation type="journal article" date="2018" name="Plant J.">
        <title>Genome sequences of Chlorella sorokiniana UTEX 1602 and Micractinium conductrix SAG 241.80: implications to maltose excretion by a green alga.</title>
        <authorList>
            <person name="Arriola M.B."/>
            <person name="Velmurugan N."/>
            <person name="Zhang Y."/>
            <person name="Plunkett M.H."/>
            <person name="Hondzo H."/>
            <person name="Barney B.M."/>
        </authorList>
    </citation>
    <scope>NUCLEOTIDE SEQUENCE [LARGE SCALE GENOMIC DNA]</scope>
    <source>
        <strain evidence="4">UTEX 1602</strain>
    </source>
</reference>
<feature type="compositionally biased region" description="Acidic residues" evidence="1">
    <location>
        <begin position="133"/>
        <end position="142"/>
    </location>
</feature>
<feature type="compositionally biased region" description="Low complexity" evidence="1">
    <location>
        <begin position="119"/>
        <end position="132"/>
    </location>
</feature>
<dbReference type="Pfam" id="PF01042">
    <property type="entry name" value="Ribonuc_L-PSP"/>
    <property type="match status" value="1"/>
</dbReference>
<feature type="compositionally biased region" description="Gly residues" evidence="1">
    <location>
        <begin position="91"/>
        <end position="105"/>
    </location>
</feature>
<evidence type="ECO:0000256" key="1">
    <source>
        <dbReference type="SAM" id="MobiDB-lite"/>
    </source>
</evidence>
<sequence length="359" mass="37799">MEYMGRTVAKSFPGYGRKKFKGTVTSVVEPEPGVHFFNIEYEDGDEEEVELYELERILLPDAEGDSKAAGGKSSSAAAQGGSSRRNDTAAKGGGKAQRGGKAAGKGEGRKRKKSPGSPEPARGAEQPAAEAAADADEEEEEAAAAVQEAMQQDGEEQQATEPLLREEEEGEAEHHAWPGSAATPPAGGGPLASPSSERGLTAQLRGIADEVATRSKELELNIARYPAAQQAEDPALRSRVVTCGSVCYTSALRPAGGRLVPDDAPEEEQFDEYKAQATDVLTQLEAALREAGSSKDCLLAVTVLLKDLPVGRKPFAAAFNQWVDAKALPAMTLLESYLGRDEILVSVAATAAVPSTNFA</sequence>
<evidence type="ECO:0000313" key="3">
    <source>
        <dbReference type="EMBL" id="PRW58661.1"/>
    </source>
</evidence>
<keyword evidence="4" id="KW-1185">Reference proteome</keyword>
<feature type="compositionally biased region" description="Low complexity" evidence="1">
    <location>
        <begin position="67"/>
        <end position="83"/>
    </location>
</feature>
<dbReference type="InterPro" id="IPR035959">
    <property type="entry name" value="RutC-like_sf"/>
</dbReference>
<evidence type="ECO:0000259" key="2">
    <source>
        <dbReference type="Pfam" id="PF21743"/>
    </source>
</evidence>
<name>A0A2P6TX80_CHLSO</name>
<dbReference type="InterPro" id="IPR047365">
    <property type="entry name" value="Tudor_AtPTM-like"/>
</dbReference>